<dbReference type="AlphaFoldDB" id="A0AA37MBB3"/>
<reference evidence="1" key="1">
    <citation type="journal article" date="2016" name="Front. Microbiol.">
        <title>Genome Sequence of the Piezophilic, Mesophilic Sulfate-Reducing Bacterium Desulfovibrio indicus J2T.</title>
        <authorList>
            <person name="Cao J."/>
            <person name="Maignien L."/>
            <person name="Shao Z."/>
            <person name="Alain K."/>
            <person name="Jebbar M."/>
        </authorList>
    </citation>
    <scope>NUCLEOTIDE SEQUENCE</scope>
    <source>
        <strain evidence="1">NBRC 103626</strain>
    </source>
</reference>
<dbReference type="Proteomes" id="UP001055108">
    <property type="component" value="Unassembled WGS sequence"/>
</dbReference>
<sequence>MHEAYEILPAQGSMSVADIMVRLRMTTLKGGRLVKEALSEGMPRKKIEISVEYERYFQRVGKDAYARLPGWDGALGKRTRAG</sequence>
<name>A0AA37MBB3_9HYPH</name>
<organism evidence="1 2">
    <name type="scientific">Methylobacterium gregans</name>
    <dbReference type="NCBI Taxonomy" id="374424"/>
    <lineage>
        <taxon>Bacteria</taxon>
        <taxon>Pseudomonadati</taxon>
        <taxon>Pseudomonadota</taxon>
        <taxon>Alphaproteobacteria</taxon>
        <taxon>Hyphomicrobiales</taxon>
        <taxon>Methylobacteriaceae</taxon>
        <taxon>Methylobacterium</taxon>
    </lineage>
</organism>
<evidence type="ECO:0000313" key="1">
    <source>
        <dbReference type="EMBL" id="GJD79620.1"/>
    </source>
</evidence>
<dbReference type="EMBL" id="BPQM01000065">
    <property type="protein sequence ID" value="GJD79620.1"/>
    <property type="molecule type" value="Genomic_DNA"/>
</dbReference>
<evidence type="ECO:0000313" key="2">
    <source>
        <dbReference type="Proteomes" id="UP001055108"/>
    </source>
</evidence>
<protein>
    <submittedName>
        <fullName evidence="1">Uncharacterized protein</fullName>
    </submittedName>
</protein>
<comment type="caution">
    <text evidence="1">The sequence shown here is derived from an EMBL/GenBank/DDBJ whole genome shotgun (WGS) entry which is preliminary data.</text>
</comment>
<reference evidence="1" key="2">
    <citation type="submission" date="2021-08" db="EMBL/GenBank/DDBJ databases">
        <authorList>
            <person name="Tani A."/>
            <person name="Ola A."/>
            <person name="Ogura Y."/>
            <person name="Katsura K."/>
            <person name="Hayashi T."/>
        </authorList>
    </citation>
    <scope>NUCLEOTIDE SEQUENCE</scope>
    <source>
        <strain evidence="1">NBRC 103626</strain>
    </source>
</reference>
<keyword evidence="2" id="KW-1185">Reference proteome</keyword>
<dbReference type="RefSeq" id="WP_003596801.1">
    <property type="nucleotide sequence ID" value="NZ_BPQM01000065.1"/>
</dbReference>
<accession>A0AA37MBB3</accession>
<proteinExistence type="predicted"/>
<gene>
    <name evidence="1" type="ORF">NBEOAGPD_2849</name>
</gene>